<evidence type="ECO:0000259" key="2">
    <source>
        <dbReference type="PROSITE" id="PS50158"/>
    </source>
</evidence>
<keyword evidence="4" id="KW-1185">Reference proteome</keyword>
<dbReference type="AlphaFoldDB" id="A0A9P0A8X3"/>
<keyword evidence="1" id="KW-0862">Zinc</keyword>
<reference evidence="3" key="1">
    <citation type="submission" date="2021-12" db="EMBL/GenBank/DDBJ databases">
        <authorList>
            <person name="King R."/>
        </authorList>
    </citation>
    <scope>NUCLEOTIDE SEQUENCE</scope>
</reference>
<accession>A0A9P0A8X3</accession>
<dbReference type="SUPFAM" id="SSF57756">
    <property type="entry name" value="Retrovirus zinc finger-like domains"/>
    <property type="match status" value="1"/>
</dbReference>
<organism evidence="3 4">
    <name type="scientific">Bemisia tabaci</name>
    <name type="common">Sweetpotato whitefly</name>
    <name type="synonym">Aleurodes tabaci</name>
    <dbReference type="NCBI Taxonomy" id="7038"/>
    <lineage>
        <taxon>Eukaryota</taxon>
        <taxon>Metazoa</taxon>
        <taxon>Ecdysozoa</taxon>
        <taxon>Arthropoda</taxon>
        <taxon>Hexapoda</taxon>
        <taxon>Insecta</taxon>
        <taxon>Pterygota</taxon>
        <taxon>Neoptera</taxon>
        <taxon>Paraneoptera</taxon>
        <taxon>Hemiptera</taxon>
        <taxon>Sternorrhyncha</taxon>
        <taxon>Aleyrodoidea</taxon>
        <taxon>Aleyrodidae</taxon>
        <taxon>Aleyrodinae</taxon>
        <taxon>Bemisia</taxon>
    </lineage>
</organism>
<dbReference type="EMBL" id="OU963863">
    <property type="protein sequence ID" value="CAH0385784.1"/>
    <property type="molecule type" value="Genomic_DNA"/>
</dbReference>
<sequence length="224" mass="25913">MVVKSKKATRGEKIVKEIQETAEPIRGNLKVKKMVPIKDGAYMEFKAEGLDQVKLLEELEKKGLEVREPLPSNTLIRIGRVDTQTTAEEMYNDLMNRCLKAKGYTEKIMKAEAKILREISGKFSRSIIMTVTPRMRKHILEEEYVYIGWRRCPVEDYAEVTHCYRCGESGHQAATCSNKEVCFNCGSKRHIARECNREQRCITCYRENPEVKKKHTHLSNKCPI</sequence>
<dbReference type="InterPro" id="IPR001878">
    <property type="entry name" value="Znf_CCHC"/>
</dbReference>
<keyword evidence="1" id="KW-0863">Zinc-finger</keyword>
<dbReference type="SMART" id="SM00343">
    <property type="entry name" value="ZnF_C2HC"/>
    <property type="match status" value="2"/>
</dbReference>
<keyword evidence="1" id="KW-0479">Metal-binding</keyword>
<dbReference type="GO" id="GO:0003676">
    <property type="term" value="F:nucleic acid binding"/>
    <property type="evidence" value="ECO:0007669"/>
    <property type="project" value="InterPro"/>
</dbReference>
<dbReference type="PROSITE" id="PS50158">
    <property type="entry name" value="ZF_CCHC"/>
    <property type="match status" value="2"/>
</dbReference>
<protein>
    <recommendedName>
        <fullName evidence="2">CCHC-type domain-containing protein</fullName>
    </recommendedName>
</protein>
<dbReference type="Pfam" id="PF00098">
    <property type="entry name" value="zf-CCHC"/>
    <property type="match status" value="2"/>
</dbReference>
<feature type="domain" description="CCHC-type" evidence="2">
    <location>
        <begin position="163"/>
        <end position="178"/>
    </location>
</feature>
<dbReference type="Gene3D" id="4.10.60.10">
    <property type="entry name" value="Zinc finger, CCHC-type"/>
    <property type="match status" value="1"/>
</dbReference>
<dbReference type="InterPro" id="IPR036875">
    <property type="entry name" value="Znf_CCHC_sf"/>
</dbReference>
<dbReference type="Proteomes" id="UP001152759">
    <property type="component" value="Chromosome 2"/>
</dbReference>
<evidence type="ECO:0000313" key="3">
    <source>
        <dbReference type="EMBL" id="CAH0385784.1"/>
    </source>
</evidence>
<name>A0A9P0A8X3_BEMTA</name>
<proteinExistence type="predicted"/>
<feature type="domain" description="CCHC-type" evidence="2">
    <location>
        <begin position="182"/>
        <end position="195"/>
    </location>
</feature>
<evidence type="ECO:0000313" key="4">
    <source>
        <dbReference type="Proteomes" id="UP001152759"/>
    </source>
</evidence>
<dbReference type="GO" id="GO:0008270">
    <property type="term" value="F:zinc ion binding"/>
    <property type="evidence" value="ECO:0007669"/>
    <property type="project" value="UniProtKB-KW"/>
</dbReference>
<gene>
    <name evidence="3" type="ORF">BEMITA_LOCUS4975</name>
</gene>
<evidence type="ECO:0000256" key="1">
    <source>
        <dbReference type="PROSITE-ProRule" id="PRU00047"/>
    </source>
</evidence>